<dbReference type="InterPro" id="IPR011009">
    <property type="entry name" value="Kinase-like_dom_sf"/>
</dbReference>
<organism evidence="3 4">
    <name type="scientific">Lentinus tigrinus ALCF2SS1-6</name>
    <dbReference type="NCBI Taxonomy" id="1328759"/>
    <lineage>
        <taxon>Eukaryota</taxon>
        <taxon>Fungi</taxon>
        <taxon>Dikarya</taxon>
        <taxon>Basidiomycota</taxon>
        <taxon>Agaricomycotina</taxon>
        <taxon>Agaricomycetes</taxon>
        <taxon>Polyporales</taxon>
        <taxon>Polyporaceae</taxon>
        <taxon>Lentinus</taxon>
    </lineage>
</organism>
<dbReference type="OrthoDB" id="2803809at2759"/>
<dbReference type="GO" id="GO:0004672">
    <property type="term" value="F:protein kinase activity"/>
    <property type="evidence" value="ECO:0007669"/>
    <property type="project" value="InterPro"/>
</dbReference>
<dbReference type="STRING" id="1328759.A0A5C2S2P5"/>
<keyword evidence="4" id="KW-1185">Reference proteome</keyword>
<dbReference type="InterPro" id="IPR008266">
    <property type="entry name" value="Tyr_kinase_AS"/>
</dbReference>
<protein>
    <recommendedName>
        <fullName evidence="2">Fungal-type protein kinase domain-containing protein</fullName>
    </recommendedName>
</protein>
<dbReference type="InterPro" id="IPR040976">
    <property type="entry name" value="Pkinase_fungal"/>
</dbReference>
<evidence type="ECO:0000313" key="4">
    <source>
        <dbReference type="Proteomes" id="UP000313359"/>
    </source>
</evidence>
<proteinExistence type="predicted"/>
<dbReference type="PANTHER" id="PTHR38248">
    <property type="entry name" value="FUNK1 6"/>
    <property type="match status" value="1"/>
</dbReference>
<dbReference type="EMBL" id="ML122279">
    <property type="protein sequence ID" value="RPD57718.1"/>
    <property type="molecule type" value="Genomic_DNA"/>
</dbReference>
<sequence>MEGKISVVELDFFVNRYIPPPDSDDMEPTEKLSTLSWTGPLRPEDPLNAIAMVNTFNSWIQDGAHNENNEAPRWPGAGYKVVVTALRADPADNSKQRADLALYPAYAAPDETEQPKWSAVEVFIECKPESTEDDPFDEEDDRFLPLSERRRVNLGEIMSCASAVFQSQHRKHQFSVVLFGEMARIVRWDRSGVVATEKFNYREEPSKLGRFFWRLCHMSAAQRGHDKTVEEVHTDSPEYKKVMLPRAQTPIVHKATGIELGRHARLLFAESLRTAKMCYKINMHDGQHERSFLVGAPHFLSPELAGRGTRGYVAIDCSDPQGPFVYLKDAWRVDRDGLEPEGNVLQYLNNEGVQGVPTLVCHGDIEGQVTDSQEVWNMVHPDRQDCPLKTHRHYRIVVKEVGLSMSRFRNARELVYLIRLCIEAHGRAYEKGVIHRDVSAGNVLICIKEEIVDGRLVQTRTGMLTDWELSKRRNSPDTARQPDRTGTWEFMSAYILNNRDMAPQIPDELEAFVHVLLHYAIRFLPHNCKDVGEFVRSYFRGYVKDGGDYFCGLAKSKAMALGRIAHAGDKKLVFYYSDVAADDASAPTDHPSSSAVKDKNALKQHPLNQLLDALLRLFKARYALLSLSSETAVGGPPIPAQKPRAPRDAIDAWAAQDEDEDQHKRKFIPATMEEAEKYAEAAAELESHKKFSRLVRSFFRGHLIWPSDDKVRDQQREDWHPEKDDTSTFALESMTLPTIPATSQDAACTSKSSRTSLLGVPPPTVASGTGTAKRSNRDDDEDEGEDAPPLKRNRP</sequence>
<dbReference type="PROSITE" id="PS00109">
    <property type="entry name" value="PROTEIN_KINASE_TYR"/>
    <property type="match status" value="1"/>
</dbReference>
<reference evidence="3" key="1">
    <citation type="journal article" date="2018" name="Genome Biol. Evol.">
        <title>Genomics and development of Lentinus tigrinus, a white-rot wood-decaying mushroom with dimorphic fruiting bodies.</title>
        <authorList>
            <person name="Wu B."/>
            <person name="Xu Z."/>
            <person name="Knudson A."/>
            <person name="Carlson A."/>
            <person name="Chen N."/>
            <person name="Kovaka S."/>
            <person name="LaButti K."/>
            <person name="Lipzen A."/>
            <person name="Pennachio C."/>
            <person name="Riley R."/>
            <person name="Schakwitz W."/>
            <person name="Umezawa K."/>
            <person name="Ohm R.A."/>
            <person name="Grigoriev I.V."/>
            <person name="Nagy L.G."/>
            <person name="Gibbons J."/>
            <person name="Hibbett D."/>
        </authorList>
    </citation>
    <scope>NUCLEOTIDE SEQUENCE [LARGE SCALE GENOMIC DNA]</scope>
    <source>
        <strain evidence="3">ALCF2SS1-6</strain>
    </source>
</reference>
<evidence type="ECO:0000256" key="1">
    <source>
        <dbReference type="SAM" id="MobiDB-lite"/>
    </source>
</evidence>
<feature type="region of interest" description="Disordered" evidence="1">
    <location>
        <begin position="737"/>
        <end position="795"/>
    </location>
</feature>
<dbReference type="Proteomes" id="UP000313359">
    <property type="component" value="Unassembled WGS sequence"/>
</dbReference>
<gene>
    <name evidence="3" type="ORF">L227DRAFT_565210</name>
</gene>
<dbReference type="AlphaFoldDB" id="A0A5C2S2P5"/>
<evidence type="ECO:0000313" key="3">
    <source>
        <dbReference type="EMBL" id="RPD57718.1"/>
    </source>
</evidence>
<feature type="domain" description="Fungal-type protein kinase" evidence="2">
    <location>
        <begin position="150"/>
        <end position="518"/>
    </location>
</feature>
<feature type="compositionally biased region" description="Basic and acidic residues" evidence="1">
    <location>
        <begin position="710"/>
        <end position="726"/>
    </location>
</feature>
<dbReference type="PANTHER" id="PTHR38248:SF2">
    <property type="entry name" value="FUNK1 11"/>
    <property type="match status" value="1"/>
</dbReference>
<dbReference type="Gene3D" id="1.10.510.10">
    <property type="entry name" value="Transferase(Phosphotransferase) domain 1"/>
    <property type="match status" value="1"/>
</dbReference>
<accession>A0A5C2S2P5</accession>
<dbReference type="SUPFAM" id="SSF56112">
    <property type="entry name" value="Protein kinase-like (PK-like)"/>
    <property type="match status" value="1"/>
</dbReference>
<feature type="region of interest" description="Disordered" evidence="1">
    <location>
        <begin position="710"/>
        <end position="729"/>
    </location>
</feature>
<name>A0A5C2S2P5_9APHY</name>
<feature type="compositionally biased region" description="Polar residues" evidence="1">
    <location>
        <begin position="740"/>
        <end position="756"/>
    </location>
</feature>
<dbReference type="Pfam" id="PF17667">
    <property type="entry name" value="Pkinase_fungal"/>
    <property type="match status" value="1"/>
</dbReference>
<evidence type="ECO:0000259" key="2">
    <source>
        <dbReference type="Pfam" id="PF17667"/>
    </source>
</evidence>